<keyword evidence="2" id="KW-0472">Membrane</keyword>
<evidence type="ECO:0000259" key="3">
    <source>
        <dbReference type="Pfam" id="PF13290"/>
    </source>
</evidence>
<keyword evidence="5" id="KW-1185">Reference proteome</keyword>
<dbReference type="OrthoDB" id="272373at2759"/>
<feature type="transmembrane region" description="Helical" evidence="2">
    <location>
        <begin position="12"/>
        <end position="31"/>
    </location>
</feature>
<keyword evidence="2" id="KW-0812">Transmembrane</keyword>
<feature type="compositionally biased region" description="Basic and acidic residues" evidence="1">
    <location>
        <begin position="575"/>
        <end position="590"/>
    </location>
</feature>
<comment type="caution">
    <text evidence="4">The sequence shown here is derived from an EMBL/GenBank/DDBJ whole genome shotgun (WGS) entry which is preliminary data.</text>
</comment>
<dbReference type="Proteomes" id="UP000674318">
    <property type="component" value="Unassembled WGS sequence"/>
</dbReference>
<protein>
    <recommendedName>
        <fullName evidence="3">GH29D-like beta-sandwich domain-containing protein</fullName>
    </recommendedName>
</protein>
<evidence type="ECO:0000313" key="5">
    <source>
        <dbReference type="Proteomes" id="UP000674318"/>
    </source>
</evidence>
<feature type="domain" description="GH29D-like beta-sandwich" evidence="3">
    <location>
        <begin position="279"/>
        <end position="324"/>
    </location>
</feature>
<dbReference type="RefSeq" id="XP_067757041.1">
    <property type="nucleotide sequence ID" value="XM_067900841.1"/>
</dbReference>
<feature type="region of interest" description="Disordered" evidence="1">
    <location>
        <begin position="567"/>
        <end position="594"/>
    </location>
</feature>
<dbReference type="GeneID" id="94290918"/>
<dbReference type="InterPro" id="IPR059177">
    <property type="entry name" value="GH29D-like_dom"/>
</dbReference>
<dbReference type="AlphaFoldDB" id="A0A836IVE6"/>
<gene>
    <name evidence="4" type="ORF">JKF63_04870</name>
</gene>
<dbReference type="KEGG" id="phet:94290918"/>
<proteinExistence type="predicted"/>
<name>A0A836IVE6_9TRYP</name>
<accession>A0A836IVE6</accession>
<reference evidence="4 5" key="1">
    <citation type="submission" date="2021-02" db="EMBL/GenBank/DDBJ databases">
        <title>Porcisia hertigi Genome sequencing and assembly.</title>
        <authorList>
            <person name="Almutairi H."/>
            <person name="Gatherer D."/>
        </authorList>
    </citation>
    <scope>NUCLEOTIDE SEQUENCE [LARGE SCALE GENOMIC DNA]</scope>
    <source>
        <strain evidence="4 5">C119</strain>
    </source>
</reference>
<dbReference type="EMBL" id="JAFJZO010000023">
    <property type="protein sequence ID" value="KAG5504418.1"/>
    <property type="molecule type" value="Genomic_DNA"/>
</dbReference>
<evidence type="ECO:0000256" key="2">
    <source>
        <dbReference type="SAM" id="Phobius"/>
    </source>
</evidence>
<evidence type="ECO:0000256" key="1">
    <source>
        <dbReference type="SAM" id="MobiDB-lite"/>
    </source>
</evidence>
<keyword evidence="2" id="KW-1133">Transmembrane helix</keyword>
<organism evidence="4 5">
    <name type="scientific">Porcisia hertigi</name>
    <dbReference type="NCBI Taxonomy" id="2761500"/>
    <lineage>
        <taxon>Eukaryota</taxon>
        <taxon>Discoba</taxon>
        <taxon>Euglenozoa</taxon>
        <taxon>Kinetoplastea</taxon>
        <taxon>Metakinetoplastina</taxon>
        <taxon>Trypanosomatida</taxon>
        <taxon>Trypanosomatidae</taxon>
        <taxon>Leishmaniinae</taxon>
        <taxon>Porcisia</taxon>
    </lineage>
</organism>
<sequence length="673" mass="73028">MAVEHKDVAIAIWVICAVVLVVVVSLAIFLFSHRRRRRAMNQKRHRYLKSLTFDAHTDASGDAQGTDGGSLYLGFQRLTTEELEATPSPDSALSFSAPLVVHLRARAERVYTDACDILLTVDRLRDSRQSDRSGCQILGNDGYYHNNYLLYTTPLEFFEPGVYAIQAHTVHPVKEAVGVVHQFVYVVTGIDRSSGLAPPLSSGDRPLLTYASGSAHTNHVNSIDIDIARRQAERAQPNGSAFQQNANADPCGCNHPSLAMVPPSAGRTGDMPLPPEISPSEGEVMTSTEIVITPHRQSTSPDQIRYSIDGSYPTLVYTGPFKLSLPPPSLLPSQRREVIVQAIAVHAAAAVASNEGSTAISAYSRQVGFGVSGITRAVLWVQPAGLSYFDPQVPTPSVRLRTTDATLYFDESNNPPHAQTLYEIVFVNDARRKVKFSRQRAQLYDRQPVKLTEDVATVHAWTVMNASAAAGWPEDSALADAADRVRSVATIYDCSRAATEHGKVSRQRVEQYNLRPEQLLPPPVICVSCSELDLAFDDPPANGRIAYTLNSTEPALLDVNPPACAVPLGGSAPSRGERQRRGGTGDDHVSPIRGDSTGAHTLVYKPGRYIHVTLMETQPVYLTARVFVPILESSDGTLHGDTGAQGGSGLGSGRLLGYRYGGVFHRGFHFNSS</sequence>
<dbReference type="Pfam" id="PF13290">
    <property type="entry name" value="CHB_HEX_C_1"/>
    <property type="match status" value="1"/>
</dbReference>
<evidence type="ECO:0000313" key="4">
    <source>
        <dbReference type="EMBL" id="KAG5504418.1"/>
    </source>
</evidence>